<evidence type="ECO:0000313" key="6">
    <source>
        <dbReference type="Proteomes" id="UP000664771"/>
    </source>
</evidence>
<comment type="similarity">
    <text evidence="1">Belongs to the peptidase U62 family.</text>
</comment>
<proteinExistence type="inferred from homology"/>
<dbReference type="EMBL" id="JAFVMF010000027">
    <property type="protein sequence ID" value="MBO1361650.1"/>
    <property type="molecule type" value="Genomic_DNA"/>
</dbReference>
<dbReference type="Pfam" id="PF01523">
    <property type="entry name" value="PmbA_TldD_1st"/>
    <property type="match status" value="1"/>
</dbReference>
<dbReference type="Gene3D" id="3.30.2290.10">
    <property type="entry name" value="PmbA/TldD superfamily"/>
    <property type="match status" value="1"/>
</dbReference>
<reference evidence="5 6" key="1">
    <citation type="submission" date="2021-03" db="EMBL/GenBank/DDBJ databases">
        <title>The complete genome sequence of Acetobacter sacchari TBRC 11175.</title>
        <authorList>
            <person name="Charoenyingcharoen P."/>
            <person name="Yukphan P."/>
        </authorList>
    </citation>
    <scope>NUCLEOTIDE SEQUENCE [LARGE SCALE GENOMIC DNA]</scope>
    <source>
        <strain evidence="5 6">TBRC 11175</strain>
    </source>
</reference>
<dbReference type="InterPro" id="IPR047657">
    <property type="entry name" value="PmbA"/>
</dbReference>
<keyword evidence="6" id="KW-1185">Reference proteome</keyword>
<dbReference type="InterPro" id="IPR045569">
    <property type="entry name" value="Metalloprtase-TldD/E_C"/>
</dbReference>
<dbReference type="SUPFAM" id="SSF111283">
    <property type="entry name" value="Putative modulator of DNA gyrase, PmbA/TldD"/>
    <property type="match status" value="1"/>
</dbReference>
<name>A0ABS3M0D0_9PROT</name>
<sequence length="447" mass="46762">MTDAPLDLACDLVARAKKGGADAADAVFIGGTSLGVGVRNGATEELERSETTDLGLRVFLGRRAAIVSTSNLDPAGFDALVEQALAMARVLPEDAHAGLPDSSALIGRIDQNDLDLVDATEPTVDALLDRARAVEDAARAIDGVTNTSGASASWGRSEVALASTLGVAGHYARTSHSMSISVLAGEGTGMQRDYDYDSAVHLSDLGDPIAVGTSAGRKAVARLNPSRPRTGAFPVVFDPRVANSFLGHLSGAINGASIARGTSFLKTKLGERIFAEGVSVIDDPTRRRGARSRPFDGEGLRCEKLSLVEDGVLQTWVLDSRSGRQLGLRSNGRATRGASSAPSPGLTNLFFAPGQETPEALMSDIQEGLYITEMMGSAINGITGDYSRGGTGFMIRDGQLAEPIAEFTIAGNLLDMFARIRLANDLRFRFGSDAPTLRIDALSVAGA</sequence>
<dbReference type="InterPro" id="IPR045570">
    <property type="entry name" value="Metalloprtase-TldD/E_cen_dom"/>
</dbReference>
<evidence type="ECO:0000256" key="1">
    <source>
        <dbReference type="ARBA" id="ARBA00005836"/>
    </source>
</evidence>
<organism evidence="5 6">
    <name type="scientific">Acetobacter sacchari</name>
    <dbReference type="NCBI Taxonomy" id="2661687"/>
    <lineage>
        <taxon>Bacteria</taxon>
        <taxon>Pseudomonadati</taxon>
        <taxon>Pseudomonadota</taxon>
        <taxon>Alphaproteobacteria</taxon>
        <taxon>Acetobacterales</taxon>
        <taxon>Acetobacteraceae</taxon>
        <taxon>Acetobacter</taxon>
    </lineage>
</organism>
<dbReference type="Pfam" id="PF19290">
    <property type="entry name" value="PmbA_TldD_2nd"/>
    <property type="match status" value="1"/>
</dbReference>
<accession>A0ABS3M0D0</accession>
<evidence type="ECO:0000259" key="4">
    <source>
        <dbReference type="Pfam" id="PF19290"/>
    </source>
</evidence>
<dbReference type="InterPro" id="IPR036059">
    <property type="entry name" value="TldD/PmbA_sf"/>
</dbReference>
<evidence type="ECO:0000259" key="2">
    <source>
        <dbReference type="Pfam" id="PF01523"/>
    </source>
</evidence>
<dbReference type="Proteomes" id="UP000664771">
    <property type="component" value="Unassembled WGS sequence"/>
</dbReference>
<dbReference type="PANTHER" id="PTHR43421">
    <property type="entry name" value="METALLOPROTEASE PMBA"/>
    <property type="match status" value="1"/>
</dbReference>
<feature type="domain" description="Metalloprotease TldD/E N-terminal" evidence="2">
    <location>
        <begin position="24"/>
        <end position="88"/>
    </location>
</feature>
<feature type="domain" description="Metalloprotease TldD/E C-terminal" evidence="3">
    <location>
        <begin position="230"/>
        <end position="446"/>
    </location>
</feature>
<gene>
    <name evidence="5" type="ORF">J2D73_17855</name>
</gene>
<dbReference type="Pfam" id="PF19289">
    <property type="entry name" value="PmbA_TldD_3rd"/>
    <property type="match status" value="1"/>
</dbReference>
<dbReference type="InterPro" id="IPR002510">
    <property type="entry name" value="Metalloprtase-TldD/E_N"/>
</dbReference>
<dbReference type="InterPro" id="IPR035068">
    <property type="entry name" value="TldD/PmbA_N"/>
</dbReference>
<comment type="caution">
    <text evidence="5">The sequence shown here is derived from an EMBL/GenBank/DDBJ whole genome shotgun (WGS) entry which is preliminary data.</text>
</comment>
<evidence type="ECO:0000313" key="5">
    <source>
        <dbReference type="EMBL" id="MBO1361650.1"/>
    </source>
</evidence>
<evidence type="ECO:0000259" key="3">
    <source>
        <dbReference type="Pfam" id="PF19289"/>
    </source>
</evidence>
<dbReference type="PANTHER" id="PTHR43421:SF1">
    <property type="entry name" value="METALLOPROTEASE PMBA"/>
    <property type="match status" value="1"/>
</dbReference>
<dbReference type="RefSeq" id="WP_207883569.1">
    <property type="nucleotide sequence ID" value="NZ_JAFVMF010000027.1"/>
</dbReference>
<feature type="domain" description="Metalloprotease TldD/E central" evidence="4">
    <location>
        <begin position="120"/>
        <end position="223"/>
    </location>
</feature>
<protein>
    <submittedName>
        <fullName evidence="5">TldD/PmbA family protein</fullName>
    </submittedName>
</protein>